<gene>
    <name evidence="4" type="primary">AKR1</name>
    <name evidence="4" type="ORF">AWC38_SpisGene15116</name>
</gene>
<dbReference type="InterPro" id="IPR036770">
    <property type="entry name" value="Ankyrin_rpt-contain_sf"/>
</dbReference>
<dbReference type="GO" id="GO:0016740">
    <property type="term" value="F:transferase activity"/>
    <property type="evidence" value="ECO:0007669"/>
    <property type="project" value="UniProtKB-KW"/>
</dbReference>
<evidence type="ECO:0000256" key="2">
    <source>
        <dbReference type="ARBA" id="ARBA00023043"/>
    </source>
</evidence>
<dbReference type="PANTHER" id="PTHR24161:SF85">
    <property type="entry name" value="PALMITOYLTRANSFERASE HIP14"/>
    <property type="match status" value="1"/>
</dbReference>
<dbReference type="EMBL" id="LSMT01000317">
    <property type="protein sequence ID" value="PFX20433.1"/>
    <property type="molecule type" value="Genomic_DNA"/>
</dbReference>
<dbReference type="Gene3D" id="1.25.40.20">
    <property type="entry name" value="Ankyrin repeat-containing domain"/>
    <property type="match status" value="1"/>
</dbReference>
<evidence type="ECO:0000313" key="5">
    <source>
        <dbReference type="Proteomes" id="UP000225706"/>
    </source>
</evidence>
<feature type="region of interest" description="Disordered" evidence="3">
    <location>
        <begin position="366"/>
        <end position="405"/>
    </location>
</feature>
<comment type="caution">
    <text evidence="4">The sequence shown here is derived from an EMBL/GenBank/DDBJ whole genome shotgun (WGS) entry which is preliminary data.</text>
</comment>
<feature type="region of interest" description="Disordered" evidence="3">
    <location>
        <begin position="280"/>
        <end position="308"/>
    </location>
</feature>
<protein>
    <submittedName>
        <fullName evidence="4">Palmitoyltransferase AKR1</fullName>
    </submittedName>
</protein>
<reference evidence="5" key="1">
    <citation type="journal article" date="2017" name="bioRxiv">
        <title>Comparative analysis of the genomes of Stylophora pistillata and Acropora digitifera provides evidence for extensive differences between species of corals.</title>
        <authorList>
            <person name="Voolstra C.R."/>
            <person name="Li Y."/>
            <person name="Liew Y.J."/>
            <person name="Baumgarten S."/>
            <person name="Zoccola D."/>
            <person name="Flot J.-F."/>
            <person name="Tambutte S."/>
            <person name="Allemand D."/>
            <person name="Aranda M."/>
        </authorList>
    </citation>
    <scope>NUCLEOTIDE SEQUENCE [LARGE SCALE GENOMIC DNA]</scope>
</reference>
<dbReference type="AlphaFoldDB" id="A0A2B4RUG3"/>
<keyword evidence="2" id="KW-0040">ANK repeat</keyword>
<dbReference type="OrthoDB" id="5406014at2759"/>
<evidence type="ECO:0000256" key="3">
    <source>
        <dbReference type="SAM" id="MobiDB-lite"/>
    </source>
</evidence>
<evidence type="ECO:0000256" key="1">
    <source>
        <dbReference type="ARBA" id="ARBA00022737"/>
    </source>
</evidence>
<organism evidence="4 5">
    <name type="scientific">Stylophora pistillata</name>
    <name type="common">Smooth cauliflower coral</name>
    <dbReference type="NCBI Taxonomy" id="50429"/>
    <lineage>
        <taxon>Eukaryota</taxon>
        <taxon>Metazoa</taxon>
        <taxon>Cnidaria</taxon>
        <taxon>Anthozoa</taxon>
        <taxon>Hexacorallia</taxon>
        <taxon>Scleractinia</taxon>
        <taxon>Astrocoeniina</taxon>
        <taxon>Pocilloporidae</taxon>
        <taxon>Stylophora</taxon>
    </lineage>
</organism>
<keyword evidence="4" id="KW-0808">Transferase</keyword>
<dbReference type="SMART" id="SM00248">
    <property type="entry name" value="ANK"/>
    <property type="match status" value="4"/>
</dbReference>
<name>A0A2B4RUG3_STYPI</name>
<dbReference type="Proteomes" id="UP000225706">
    <property type="component" value="Unassembled WGS sequence"/>
</dbReference>
<dbReference type="InterPro" id="IPR002110">
    <property type="entry name" value="Ankyrin_rpt"/>
</dbReference>
<dbReference type="Pfam" id="PF12796">
    <property type="entry name" value="Ank_2"/>
    <property type="match status" value="2"/>
</dbReference>
<keyword evidence="5" id="KW-1185">Reference proteome</keyword>
<accession>A0A2B4RUG3</accession>
<feature type="compositionally biased region" description="Basic and acidic residues" evidence="3">
    <location>
        <begin position="289"/>
        <end position="302"/>
    </location>
</feature>
<dbReference type="PANTHER" id="PTHR24161">
    <property type="entry name" value="ANK_REP_REGION DOMAIN-CONTAINING PROTEIN-RELATED"/>
    <property type="match status" value="1"/>
</dbReference>
<proteinExistence type="predicted"/>
<keyword evidence="1" id="KW-0677">Repeat</keyword>
<sequence>MLADISRCLKHLSGLELLNPFLKVRPLKHHLACGKKKDSEGKTALIQLCFLEPESLAVAIAVRLLKGGAKVDITDNEGLTAFSTAVKRQKESLVALFLDENGNFDLNSRDKKGNTALFYAADVGNLKILSAIVLALKKFQLSVNVPNTQGFTPLMQACINGDVITAKYLITEGNACLNSRDWNHKRTALEWAKTKGIQESVLLTNDNSTYNGLSKGNMCGALVEDNPQTRQSQCFGKKACEQDLGCRKGQRTYKDQLRQVYQVYEWQLTASFKLRKKTKQIDTASDLSEEQRNGDTRTRKNTDLPTSRNFFKGVTTAKLLKRNSVLANKNVPHPFPFPNFRRSLSFTDLTKFDNSERRIDSPTLPRIGSAQSRRLGKVQQEFPHEEARSSSPTIPTVLEVNEPNL</sequence>
<dbReference type="SUPFAM" id="SSF48403">
    <property type="entry name" value="Ankyrin repeat"/>
    <property type="match status" value="1"/>
</dbReference>
<evidence type="ECO:0000313" key="4">
    <source>
        <dbReference type="EMBL" id="PFX20433.1"/>
    </source>
</evidence>